<comment type="function">
    <text evidence="18">Required for vesicle-mediated transport. Catalyzes the fusion of transport vesicles within the Golgi cisternae. Is also required for transport from the endoplasmic reticulum to the Golgi stack. Seems to function as a fusion protein required for the delivery of cargo proteins to all compartments of the Golgi stack independent of vesicle origin.</text>
</comment>
<evidence type="ECO:0000256" key="7">
    <source>
        <dbReference type="ARBA" id="ARBA00022553"/>
    </source>
</evidence>
<dbReference type="Gene3D" id="1.10.8.60">
    <property type="match status" value="2"/>
</dbReference>
<comment type="cofactor">
    <cofactor evidence="18">
        <name>Mg(2+)</name>
        <dbReference type="ChEBI" id="CHEBI:18420"/>
    </cofactor>
    <text evidence="18">Binds 1 Mg(2+) ion per subunit.</text>
</comment>
<dbReference type="GO" id="GO:0006891">
    <property type="term" value="P:intra-Golgi vesicle-mediated transport"/>
    <property type="evidence" value="ECO:0007669"/>
    <property type="project" value="TreeGrafter"/>
</dbReference>
<dbReference type="PROSITE" id="PS00674">
    <property type="entry name" value="AAA"/>
    <property type="match status" value="1"/>
</dbReference>
<dbReference type="GO" id="GO:0005524">
    <property type="term" value="F:ATP binding"/>
    <property type="evidence" value="ECO:0007669"/>
    <property type="project" value="UniProtKB-UniRule"/>
</dbReference>
<sequence>MAGRTVQAGRCPTDELSLTNCAVVNEKEPQFEHHVTVRTTPTHKFVFTLKTHQSVVPGTIAFSLPQRKWAGISIGQDVEVTGYNFDKSKQCVGTMTVEIDFLQKKSVDSSPYDSDKMAAEFIQHFNSQAFSVGQQLVFSFCDKLFGLLIKDIEAMDPSILKGEAGSGKKHKIDIGLLLGNSQVVFEKAESSSLTLIGKAKTRESRQSIINPDWNFERMGIGGLDKEFSDIFRRAFASRVFPPDIVEQMGCKHVKGILLFGPPGCGKTLMARQIGKMLNAREPKVVNGPEILNKYVGESEANIRKLFADAEDEQKRLGANSGLHIIIFDEIDAICKQRGSMAGSTGVHDTVVNQLLSKIDGVEQLNNILVIGMTNRPDLIDEALLRPGRLEVKMEIGLPDEKGRVQILNIHTAKMRQFNLLGSDVDVSELAAETKNYSGAELEGLVRAAQSTAMNRHIKASATVEVDLEKAENLQVHRDDFLASLDNDIKPAFGTNSEDYASYIMNGIIKWGDPVTAVLDDGELLVQQTKNSDRTPLVSVLLEGPPNSGKTALAAKISEESQFPFIKICSPDKMIGHSEIAKCQAIKKIFEDAYKSQLSCVVVDDIERLLDYVPIGPRFSNMVLQALLVLLKKPPPKGRKLLIIGTTSRKDVLQEMEMLDAFSTTIHIPNISRGEQLVEALEMLGSFQEKERAAIAKAVKSQDVSIGIKKLTMVIEMAVQMDPEYRVSKFLSLLREQGALGSDKHIAS</sequence>
<dbReference type="PANTHER" id="PTHR23078">
    <property type="entry name" value="VESICULAR-FUSION PROTEIN NSF"/>
    <property type="match status" value="1"/>
</dbReference>
<comment type="similarity">
    <text evidence="2 18">Belongs to the AAA ATPase family.</text>
</comment>
<reference evidence="22 23" key="1">
    <citation type="submission" date="2021-04" db="EMBL/GenBank/DDBJ databases">
        <authorList>
            <person name="De Guttry C."/>
            <person name="Zahm M."/>
            <person name="Klopp C."/>
            <person name="Cabau C."/>
            <person name="Louis A."/>
            <person name="Berthelot C."/>
            <person name="Parey E."/>
            <person name="Roest Crollius H."/>
            <person name="Montfort J."/>
            <person name="Robinson-Rechavi M."/>
            <person name="Bucao C."/>
            <person name="Bouchez O."/>
            <person name="Gislard M."/>
            <person name="Lluch J."/>
            <person name="Milhes M."/>
            <person name="Lampietro C."/>
            <person name="Lopez Roques C."/>
            <person name="Donnadieu C."/>
            <person name="Braasch I."/>
            <person name="Desvignes T."/>
            <person name="Postlethwait J."/>
            <person name="Bobe J."/>
            <person name="Wedekind C."/>
            <person name="Guiguen Y."/>
        </authorList>
    </citation>
    <scope>NUCLEOTIDE SEQUENCE [LARGE SCALE GENOMIC DNA]</scope>
    <source>
        <strain evidence="22">Cs_M1</strain>
        <tissue evidence="22">Blood</tissue>
    </source>
</reference>
<dbReference type="GO" id="GO:0046872">
    <property type="term" value="F:metal ion binding"/>
    <property type="evidence" value="ECO:0007669"/>
    <property type="project" value="UniProtKB-UniRule"/>
</dbReference>
<evidence type="ECO:0000256" key="12">
    <source>
        <dbReference type="ARBA" id="ARBA00022840"/>
    </source>
</evidence>
<dbReference type="GO" id="GO:0005795">
    <property type="term" value="C:Golgi stack"/>
    <property type="evidence" value="ECO:0007669"/>
    <property type="project" value="TreeGrafter"/>
</dbReference>
<feature type="domain" description="CDC48 N-terminal subdomain" evidence="21">
    <location>
        <begin position="5"/>
        <end position="85"/>
    </location>
</feature>
<keyword evidence="7" id="KW-0597">Phosphoprotein</keyword>
<keyword evidence="14 18" id="KW-0653">Protein transport</keyword>
<evidence type="ECO:0000256" key="11">
    <source>
        <dbReference type="ARBA" id="ARBA00022801"/>
    </source>
</evidence>
<evidence type="ECO:0000256" key="8">
    <source>
        <dbReference type="ARBA" id="ARBA00022723"/>
    </source>
</evidence>
<dbReference type="FunFam" id="1.10.8.60:FF:000031">
    <property type="entry name" value="vesicle-fusing ATPase isoform X1"/>
    <property type="match status" value="1"/>
</dbReference>
<dbReference type="InterPro" id="IPR003960">
    <property type="entry name" value="ATPase_AAA_CS"/>
</dbReference>
<organism evidence="22 23">
    <name type="scientific">Coregonus suidteri</name>
    <dbReference type="NCBI Taxonomy" id="861788"/>
    <lineage>
        <taxon>Eukaryota</taxon>
        <taxon>Metazoa</taxon>
        <taxon>Chordata</taxon>
        <taxon>Craniata</taxon>
        <taxon>Vertebrata</taxon>
        <taxon>Euteleostomi</taxon>
        <taxon>Actinopterygii</taxon>
        <taxon>Neopterygii</taxon>
        <taxon>Teleostei</taxon>
        <taxon>Protacanthopterygii</taxon>
        <taxon>Salmoniformes</taxon>
        <taxon>Salmonidae</taxon>
        <taxon>Coregoninae</taxon>
        <taxon>Coregonus</taxon>
    </lineage>
</organism>
<proteinExistence type="inferred from homology"/>
<evidence type="ECO:0000256" key="10">
    <source>
        <dbReference type="ARBA" id="ARBA00022741"/>
    </source>
</evidence>
<dbReference type="Gene3D" id="2.40.40.20">
    <property type="match status" value="1"/>
</dbReference>
<dbReference type="GO" id="GO:0016887">
    <property type="term" value="F:ATP hydrolysis activity"/>
    <property type="evidence" value="ECO:0007669"/>
    <property type="project" value="InterPro"/>
</dbReference>
<dbReference type="SUPFAM" id="SSF50692">
    <property type="entry name" value="ADC-like"/>
    <property type="match status" value="1"/>
</dbReference>
<accession>A0AAN8ME00</accession>
<gene>
    <name evidence="22" type="ORF">J4Q44_G00012670</name>
</gene>
<dbReference type="SMART" id="SM01072">
    <property type="entry name" value="CDC48_2"/>
    <property type="match status" value="1"/>
</dbReference>
<evidence type="ECO:0000259" key="20">
    <source>
        <dbReference type="SMART" id="SM01072"/>
    </source>
</evidence>
<keyword evidence="23" id="KW-1185">Reference proteome</keyword>
<evidence type="ECO:0000256" key="6">
    <source>
        <dbReference type="ARBA" id="ARBA00022490"/>
    </source>
</evidence>
<keyword evidence="8 18" id="KW-0479">Metal-binding</keyword>
<feature type="domain" description="CDC48" evidence="20">
    <location>
        <begin position="111"/>
        <end position="183"/>
    </location>
</feature>
<feature type="domain" description="AAA+ ATPase" evidence="19">
    <location>
        <begin position="535"/>
        <end position="671"/>
    </location>
</feature>
<dbReference type="CDD" id="cd00009">
    <property type="entry name" value="AAA"/>
    <property type="match status" value="1"/>
</dbReference>
<dbReference type="GO" id="GO:0043001">
    <property type="term" value="P:Golgi to plasma membrane protein transport"/>
    <property type="evidence" value="ECO:0007669"/>
    <property type="project" value="TreeGrafter"/>
</dbReference>
<keyword evidence="10 18" id="KW-0547">Nucleotide-binding</keyword>
<dbReference type="EMBL" id="JAGTTL010000001">
    <property type="protein sequence ID" value="KAK6329289.1"/>
    <property type="molecule type" value="Genomic_DNA"/>
</dbReference>
<dbReference type="FunFam" id="3.40.50.300:FF:000187">
    <property type="entry name" value="Vesicular-fusion ATPase SEC18"/>
    <property type="match status" value="1"/>
</dbReference>
<evidence type="ECO:0000256" key="18">
    <source>
        <dbReference type="RuleBase" id="RU367045"/>
    </source>
</evidence>
<dbReference type="InterPro" id="IPR003593">
    <property type="entry name" value="AAA+_ATPase"/>
</dbReference>
<dbReference type="InterPro" id="IPR009010">
    <property type="entry name" value="Asp_de-COase-like_dom_sf"/>
</dbReference>
<evidence type="ECO:0000256" key="3">
    <source>
        <dbReference type="ARBA" id="ARBA00012674"/>
    </source>
</evidence>
<keyword evidence="11 18" id="KW-0378">Hydrolase</keyword>
<dbReference type="GO" id="GO:0035494">
    <property type="term" value="P:SNARE complex disassembly"/>
    <property type="evidence" value="ECO:0007669"/>
    <property type="project" value="InterPro"/>
</dbReference>
<dbReference type="InterPro" id="IPR041569">
    <property type="entry name" value="AAA_lid_3"/>
</dbReference>
<feature type="domain" description="AAA+ ATPase" evidence="19">
    <location>
        <begin position="252"/>
        <end position="399"/>
    </location>
</feature>
<dbReference type="Pfam" id="PF00004">
    <property type="entry name" value="AAA"/>
    <property type="match status" value="2"/>
</dbReference>
<evidence type="ECO:0000256" key="5">
    <source>
        <dbReference type="ARBA" id="ARBA00022448"/>
    </source>
</evidence>
<keyword evidence="12 18" id="KW-0067">ATP-binding</keyword>
<comment type="caution">
    <text evidence="22">The sequence shown here is derived from an EMBL/GenBank/DDBJ whole genome shotgun (WGS) entry which is preliminary data.</text>
</comment>
<evidence type="ECO:0000313" key="22">
    <source>
        <dbReference type="EMBL" id="KAK6329289.1"/>
    </source>
</evidence>
<dbReference type="InterPro" id="IPR029067">
    <property type="entry name" value="CDC48_domain_2-like_sf"/>
</dbReference>
<evidence type="ECO:0000313" key="23">
    <source>
        <dbReference type="Proteomes" id="UP001356427"/>
    </source>
</evidence>
<dbReference type="InterPro" id="IPR004201">
    <property type="entry name" value="Cdc48_dom2"/>
</dbReference>
<dbReference type="InterPro" id="IPR003959">
    <property type="entry name" value="ATPase_AAA_core"/>
</dbReference>
<dbReference type="SUPFAM" id="SSF52540">
    <property type="entry name" value="P-loop containing nucleoside triphosphate hydrolases"/>
    <property type="match status" value="2"/>
</dbReference>
<keyword evidence="13 18" id="KW-0460">Magnesium</keyword>
<dbReference type="Gene3D" id="3.10.330.10">
    <property type="match status" value="1"/>
</dbReference>
<evidence type="ECO:0000256" key="16">
    <source>
        <dbReference type="ARBA" id="ARBA00046527"/>
    </source>
</evidence>
<dbReference type="AlphaFoldDB" id="A0AAN8ME00"/>
<comment type="catalytic activity">
    <reaction evidence="17 18">
        <text>ATP + H2O = ADP + phosphate + H(+)</text>
        <dbReference type="Rhea" id="RHEA:13065"/>
        <dbReference type="ChEBI" id="CHEBI:15377"/>
        <dbReference type="ChEBI" id="CHEBI:15378"/>
        <dbReference type="ChEBI" id="CHEBI:30616"/>
        <dbReference type="ChEBI" id="CHEBI:43474"/>
        <dbReference type="ChEBI" id="CHEBI:456216"/>
        <dbReference type="EC" id="3.6.4.6"/>
    </reaction>
</comment>
<dbReference type="InterPro" id="IPR039812">
    <property type="entry name" value="Vesicle-fus_ATPase"/>
</dbReference>
<dbReference type="FunFam" id="2.40.40.20:FF:000006">
    <property type="entry name" value="vesicle-fusing ATPase isoform X1"/>
    <property type="match status" value="1"/>
</dbReference>
<dbReference type="Pfam" id="PF21964">
    <property type="entry name" value="NSF_ATPase_lid"/>
    <property type="match status" value="1"/>
</dbReference>
<dbReference type="Pfam" id="PF02359">
    <property type="entry name" value="CDC48_N"/>
    <property type="match status" value="1"/>
</dbReference>
<dbReference type="Gene3D" id="3.40.50.300">
    <property type="entry name" value="P-loop containing nucleotide triphosphate hydrolases"/>
    <property type="match status" value="2"/>
</dbReference>
<dbReference type="Pfam" id="PF17862">
    <property type="entry name" value="AAA_lid_3"/>
    <property type="match status" value="1"/>
</dbReference>
<comment type="subunit">
    <text evidence="16">Homohexamer. Interacts with GABARAP and GABARAPL2. Interacts with GRIA2. Interacts with PLK2, leading to disrupt the interaction with GRIA2. Interacts with MUSK; may regulate MUSK endocytosis and activity. Interacts with CDK16.</text>
</comment>
<evidence type="ECO:0000256" key="9">
    <source>
        <dbReference type="ARBA" id="ARBA00022737"/>
    </source>
</evidence>
<keyword evidence="18" id="KW-0931">ER-Golgi transport</keyword>
<dbReference type="SMART" id="SM01073">
    <property type="entry name" value="CDC48_N"/>
    <property type="match status" value="1"/>
</dbReference>
<evidence type="ECO:0000256" key="13">
    <source>
        <dbReference type="ARBA" id="ARBA00022842"/>
    </source>
</evidence>
<dbReference type="SMART" id="SM00382">
    <property type="entry name" value="AAA"/>
    <property type="match status" value="2"/>
</dbReference>
<dbReference type="EC" id="3.6.4.6" evidence="3 18"/>
<dbReference type="FunFam" id="3.40.50.300:FF:000166">
    <property type="entry name" value="vesicle-fusing ATPase isoform X1"/>
    <property type="match status" value="1"/>
</dbReference>
<evidence type="ECO:0000256" key="14">
    <source>
        <dbReference type="ARBA" id="ARBA00022927"/>
    </source>
</evidence>
<dbReference type="FunFam" id="1.10.8.60:FF:000026">
    <property type="entry name" value="vesicle-fusing ATPase isoform X1"/>
    <property type="match status" value="1"/>
</dbReference>
<dbReference type="InterPro" id="IPR003338">
    <property type="entry name" value="CDC4_N-term_subdom"/>
</dbReference>
<keyword evidence="9" id="KW-0677">Repeat</keyword>
<dbReference type="PANTHER" id="PTHR23078:SF3">
    <property type="entry name" value="VESICLE-FUSING ATPASE"/>
    <property type="match status" value="1"/>
</dbReference>
<keyword evidence="5 18" id="KW-0813">Transport</keyword>
<protein>
    <recommendedName>
        <fullName evidence="4 18">Vesicle-fusing ATPase</fullName>
        <ecNumber evidence="3 18">3.6.4.6</ecNumber>
    </recommendedName>
</protein>
<dbReference type="FunFam" id="3.10.330.10:FF:000003">
    <property type="entry name" value="vesicle-fusing ATPase isoform X1"/>
    <property type="match status" value="1"/>
</dbReference>
<evidence type="ECO:0000259" key="21">
    <source>
        <dbReference type="SMART" id="SM01073"/>
    </source>
</evidence>
<name>A0AAN8ME00_9TELE</name>
<dbReference type="Pfam" id="PF02933">
    <property type="entry name" value="CDC48_2"/>
    <property type="match status" value="1"/>
</dbReference>
<dbReference type="SUPFAM" id="SSF54585">
    <property type="entry name" value="Cdc48 domain 2-like"/>
    <property type="match status" value="1"/>
</dbReference>
<evidence type="ECO:0000256" key="17">
    <source>
        <dbReference type="ARBA" id="ARBA00048883"/>
    </source>
</evidence>
<dbReference type="InterPro" id="IPR027417">
    <property type="entry name" value="P-loop_NTPase"/>
</dbReference>
<evidence type="ECO:0000259" key="19">
    <source>
        <dbReference type="SMART" id="SM00382"/>
    </source>
</evidence>
<keyword evidence="15" id="KW-0007">Acetylation</keyword>
<keyword evidence="6 18" id="KW-0963">Cytoplasm</keyword>
<evidence type="ECO:0000256" key="4">
    <source>
        <dbReference type="ARBA" id="ARBA00019912"/>
    </source>
</evidence>
<evidence type="ECO:0000256" key="15">
    <source>
        <dbReference type="ARBA" id="ARBA00022990"/>
    </source>
</evidence>
<dbReference type="InterPro" id="IPR054419">
    <property type="entry name" value="NSF_ATPase_lid"/>
</dbReference>
<evidence type="ECO:0000256" key="1">
    <source>
        <dbReference type="ARBA" id="ARBA00004496"/>
    </source>
</evidence>
<dbReference type="Proteomes" id="UP001356427">
    <property type="component" value="Unassembled WGS sequence"/>
</dbReference>
<comment type="subcellular location">
    <subcellularLocation>
        <location evidence="1 18">Cytoplasm</location>
    </subcellularLocation>
</comment>
<evidence type="ECO:0000256" key="2">
    <source>
        <dbReference type="ARBA" id="ARBA00006914"/>
    </source>
</evidence>
<dbReference type="CDD" id="cd19504">
    <property type="entry name" value="RecA-like_NSF-SEC18_r1-like"/>
    <property type="match status" value="1"/>
</dbReference>